<keyword evidence="2" id="KW-0812">Transmembrane</keyword>
<feature type="compositionally biased region" description="Polar residues" evidence="1">
    <location>
        <begin position="471"/>
        <end position="486"/>
    </location>
</feature>
<evidence type="ECO:0000256" key="1">
    <source>
        <dbReference type="SAM" id="MobiDB-lite"/>
    </source>
</evidence>
<name>A0A8H3BBB4_9AGAM</name>
<organism evidence="3 4">
    <name type="scientific">Rhizoctonia solani</name>
    <dbReference type="NCBI Taxonomy" id="456999"/>
    <lineage>
        <taxon>Eukaryota</taxon>
        <taxon>Fungi</taxon>
        <taxon>Dikarya</taxon>
        <taxon>Basidiomycota</taxon>
        <taxon>Agaricomycotina</taxon>
        <taxon>Agaricomycetes</taxon>
        <taxon>Cantharellales</taxon>
        <taxon>Ceratobasidiaceae</taxon>
        <taxon>Rhizoctonia</taxon>
    </lineage>
</organism>
<proteinExistence type="predicted"/>
<feature type="region of interest" description="Disordered" evidence="1">
    <location>
        <begin position="469"/>
        <end position="511"/>
    </location>
</feature>
<dbReference type="Gene3D" id="2.60.120.260">
    <property type="entry name" value="Galactose-binding domain-like"/>
    <property type="match status" value="2"/>
</dbReference>
<reference evidence="3" key="1">
    <citation type="submission" date="2021-01" db="EMBL/GenBank/DDBJ databases">
        <authorList>
            <person name="Kaushik A."/>
        </authorList>
    </citation>
    <scope>NUCLEOTIDE SEQUENCE</scope>
    <source>
        <strain evidence="3">AG4-R118</strain>
    </source>
</reference>
<gene>
    <name evidence="3" type="ORF">RDB_LOCUS71880</name>
</gene>
<comment type="caution">
    <text evidence="3">The sequence shown here is derived from an EMBL/GenBank/DDBJ whole genome shotgun (WGS) entry which is preliminary data.</text>
</comment>
<accession>A0A8H3BBB4</accession>
<dbReference type="Proteomes" id="UP000663888">
    <property type="component" value="Unassembled WGS sequence"/>
</dbReference>
<sequence length="511" mass="56155">MSIHRYSDELSTVSCLQAQPIYGHSATGSSLVPMSLWYFGPDNRRQSAKKHCLGTLAQSGLAEIYIGSRLNYRGAIEFSVVKNLACVLMAPSGPRGYSTMSAMSRCHALVFLKIILCASAQQLILRIDDSNVYTPTNMNGIQYLPDWSHYLGSDANGRFNNTLSVTTTADAAVVCFFKGSSITYYSDRASSEASVMISLDGQSPQRISVGGEWALQDWLWSSTQLDGGDHQLIISRIDSTSEYSLSLDFFDVTYLDTAKPSTLGPGATNAFSEYIIDDGHELIHYEGNWIAMNPNPQQSFFYSGLQHTTTTPGSSLTFIFDGSEIYYFSDKRVENGWALISIDGGAGELVSTFLEPWDDRWFSQALCWSKTGLGDGPHTINITHSDEPGKYVSLDFFKYASHTGKKRVIPRTAIIAGSVGGGVLIVISAIVLYLIHRRLSSTPEVLQTELGDLKEETGTPRAAELQARPLSYTSKPRTPDNQTTVNARPESELKEKWANGLYTGLPEPQTV</sequence>
<keyword evidence="2" id="KW-1133">Transmembrane helix</keyword>
<dbReference type="EMBL" id="CAJMWX010001043">
    <property type="protein sequence ID" value="CAE6452316.1"/>
    <property type="molecule type" value="Genomic_DNA"/>
</dbReference>
<evidence type="ECO:0000313" key="3">
    <source>
        <dbReference type="EMBL" id="CAE6452316.1"/>
    </source>
</evidence>
<evidence type="ECO:0000313" key="4">
    <source>
        <dbReference type="Proteomes" id="UP000663888"/>
    </source>
</evidence>
<keyword evidence="2" id="KW-0472">Membrane</keyword>
<feature type="transmembrane region" description="Helical" evidence="2">
    <location>
        <begin position="413"/>
        <end position="435"/>
    </location>
</feature>
<dbReference type="OrthoDB" id="62120at2759"/>
<dbReference type="AlphaFoldDB" id="A0A8H3BBB4"/>
<evidence type="ECO:0000256" key="2">
    <source>
        <dbReference type="SAM" id="Phobius"/>
    </source>
</evidence>
<protein>
    <submittedName>
        <fullName evidence="3">Uncharacterized protein</fullName>
    </submittedName>
</protein>
<dbReference type="CDD" id="cd12087">
    <property type="entry name" value="TM_EGFR-like"/>
    <property type="match status" value="1"/>
</dbReference>